<dbReference type="GO" id="GO:0004018">
    <property type="term" value="F:N6-(1,2-dicarboxyethyl)AMP AMP-lyase (fumarate-forming) activity"/>
    <property type="evidence" value="ECO:0007669"/>
    <property type="project" value="TreeGrafter"/>
</dbReference>
<dbReference type="Pfam" id="PF10397">
    <property type="entry name" value="ADSL_C"/>
    <property type="match status" value="1"/>
</dbReference>
<dbReference type="EMBL" id="CP051180">
    <property type="protein sequence ID" value="QIZ77573.1"/>
    <property type="molecule type" value="Genomic_DNA"/>
</dbReference>
<dbReference type="PRINTS" id="PR00149">
    <property type="entry name" value="FUMRATELYASE"/>
</dbReference>
<dbReference type="GO" id="GO:0070626">
    <property type="term" value="F:(S)-2-(5-amino-1-(5-phospho-D-ribosyl)imidazole-4-carboxamido) succinate lyase (fumarate-forming) activity"/>
    <property type="evidence" value="ECO:0007669"/>
    <property type="project" value="TreeGrafter"/>
</dbReference>
<evidence type="ECO:0000256" key="2">
    <source>
        <dbReference type="SAM" id="SignalP"/>
    </source>
</evidence>
<sequence length="479" mass="51570">MKKTLIATSIALLSTLSVIAPAQATGVDSANATNVSVYDSAIYGDLFSTPEIRNVFSDTALVNYWLQVEIALAQSQAELGIIPVSAAEAITAAATIDNIDMAALQQQTNKVGRGIKGVVGQVKKAGGSEVANYLHLGTTTQDIMDSATVMQVQAAIDATQVRLRGLILQLADLAEEHQATIMIARSNGQDAIPTTFGLHLTTYIGELHRHSVRLDEVAGRLELQFGSTVGTLAPFGDQGLVLQQKIANKLQLQTPLTPWNPSRDTFAETVQTLALVNATLGRVAIDVNTLSRTQINELKEGEGGASSTMPHKRNPRASEFMGGLARLGAMYNSAAPQIMSHNDARQGAPWIVEWSIIPESFMATNASLERAQRMFSKLIVNKQVMLDNFADSNNFVMSEAVMNAMVDKVGRADAYSLVKKAIKNADKGSDLAEVLRTDPQLSQHFDAKAISAILAPENYLGQSEQIIERAVAAVRKHHQ</sequence>
<gene>
    <name evidence="4" type="ORF">HER31_12125</name>
</gene>
<dbReference type="KEGG" id="fes:HER31_12125"/>
<evidence type="ECO:0000313" key="4">
    <source>
        <dbReference type="EMBL" id="QIZ77573.1"/>
    </source>
</evidence>
<dbReference type="PRINTS" id="PR00145">
    <property type="entry name" value="ARGSUCLYASE"/>
</dbReference>
<dbReference type="PANTHER" id="PTHR43172">
    <property type="entry name" value="ADENYLOSUCCINATE LYASE"/>
    <property type="match status" value="1"/>
</dbReference>
<feature type="domain" description="Adenylosuccinate lyase C-terminal" evidence="3">
    <location>
        <begin position="393"/>
        <end position="471"/>
    </location>
</feature>
<organism evidence="4 5">
    <name type="scientific">Ferrimonas lipolytica</name>
    <dbReference type="NCBI Taxonomy" id="2724191"/>
    <lineage>
        <taxon>Bacteria</taxon>
        <taxon>Pseudomonadati</taxon>
        <taxon>Pseudomonadota</taxon>
        <taxon>Gammaproteobacteria</taxon>
        <taxon>Alteromonadales</taxon>
        <taxon>Ferrimonadaceae</taxon>
        <taxon>Ferrimonas</taxon>
    </lineage>
</organism>
<feature type="signal peptide" evidence="2">
    <location>
        <begin position="1"/>
        <end position="24"/>
    </location>
</feature>
<dbReference type="AlphaFoldDB" id="A0A6H1UGX5"/>
<protein>
    <submittedName>
        <fullName evidence="4">Adenylosuccinate lyase family protein</fullName>
    </submittedName>
</protein>
<proteinExistence type="predicted"/>
<keyword evidence="2" id="KW-0732">Signal</keyword>
<dbReference type="SMART" id="SM00998">
    <property type="entry name" value="ADSL_C"/>
    <property type="match status" value="1"/>
</dbReference>
<dbReference type="Pfam" id="PF00206">
    <property type="entry name" value="Lyase_1"/>
    <property type="match status" value="1"/>
</dbReference>
<evidence type="ECO:0000259" key="3">
    <source>
        <dbReference type="SMART" id="SM00998"/>
    </source>
</evidence>
<evidence type="ECO:0000256" key="1">
    <source>
        <dbReference type="ARBA" id="ARBA00023239"/>
    </source>
</evidence>
<dbReference type="CDD" id="cd01597">
    <property type="entry name" value="pCLME"/>
    <property type="match status" value="1"/>
</dbReference>
<name>A0A6H1UGX5_9GAMM</name>
<evidence type="ECO:0000313" key="5">
    <source>
        <dbReference type="Proteomes" id="UP000501602"/>
    </source>
</evidence>
<dbReference type="InterPro" id="IPR019468">
    <property type="entry name" value="AdenyloSucc_lyase_C"/>
</dbReference>
<dbReference type="Proteomes" id="UP000501602">
    <property type="component" value="Chromosome"/>
</dbReference>
<reference evidence="4 5" key="1">
    <citation type="submission" date="2020-04" db="EMBL/GenBank/DDBJ databases">
        <title>Ferrimonas sp. S7 isolated from sea water.</title>
        <authorList>
            <person name="Bae S.S."/>
            <person name="Baek K."/>
        </authorList>
    </citation>
    <scope>NUCLEOTIDE SEQUENCE [LARGE SCALE GENOMIC DNA]</scope>
    <source>
        <strain evidence="4 5">S7</strain>
    </source>
</reference>
<dbReference type="InterPro" id="IPR000362">
    <property type="entry name" value="Fumarate_lyase_fam"/>
</dbReference>
<dbReference type="InterPro" id="IPR008948">
    <property type="entry name" value="L-Aspartase-like"/>
</dbReference>
<dbReference type="RefSeq" id="WP_168660832.1">
    <property type="nucleotide sequence ID" value="NZ_CP051180.1"/>
</dbReference>
<dbReference type="GO" id="GO:0044208">
    <property type="term" value="P:'de novo' AMP biosynthetic process"/>
    <property type="evidence" value="ECO:0007669"/>
    <property type="project" value="TreeGrafter"/>
</dbReference>
<dbReference type="InterPro" id="IPR022761">
    <property type="entry name" value="Fumarate_lyase_N"/>
</dbReference>
<accession>A0A6H1UGX5</accession>
<dbReference type="SUPFAM" id="SSF48557">
    <property type="entry name" value="L-aspartase-like"/>
    <property type="match status" value="1"/>
</dbReference>
<keyword evidence="1 4" id="KW-0456">Lyase</keyword>
<dbReference type="GO" id="GO:0005829">
    <property type="term" value="C:cytosol"/>
    <property type="evidence" value="ECO:0007669"/>
    <property type="project" value="TreeGrafter"/>
</dbReference>
<dbReference type="Gene3D" id="1.10.40.30">
    <property type="entry name" value="Fumarase/aspartase (C-terminal domain)"/>
    <property type="match status" value="1"/>
</dbReference>
<dbReference type="Gene3D" id="1.20.200.10">
    <property type="entry name" value="Fumarase/aspartase (Central domain)"/>
    <property type="match status" value="1"/>
</dbReference>
<feature type="chain" id="PRO_5026345337" evidence="2">
    <location>
        <begin position="25"/>
        <end position="479"/>
    </location>
</feature>
<dbReference type="PANTHER" id="PTHR43172:SF1">
    <property type="entry name" value="ADENYLOSUCCINATE LYASE"/>
    <property type="match status" value="1"/>
</dbReference>
<keyword evidence="5" id="KW-1185">Reference proteome</keyword>